<evidence type="ECO:0000256" key="1">
    <source>
        <dbReference type="SAM" id="MobiDB-lite"/>
    </source>
</evidence>
<feature type="compositionally biased region" description="Basic and acidic residues" evidence="1">
    <location>
        <begin position="553"/>
        <end position="563"/>
    </location>
</feature>
<feature type="compositionally biased region" description="Acidic residues" evidence="1">
    <location>
        <begin position="531"/>
        <end position="552"/>
    </location>
</feature>
<proteinExistence type="predicted"/>
<dbReference type="SMART" id="SM00320">
    <property type="entry name" value="WD40"/>
    <property type="match status" value="4"/>
</dbReference>
<dbReference type="PANTHER" id="PTHR20916:SF26">
    <property type="entry name" value="CYSTEINE-RICH PROTEIN 2-BINDING PROTEIN"/>
    <property type="match status" value="1"/>
</dbReference>
<dbReference type="EMBL" id="ASPP01006393">
    <property type="protein sequence ID" value="ETO28907.1"/>
    <property type="molecule type" value="Genomic_DNA"/>
</dbReference>
<feature type="compositionally biased region" description="Basic residues" evidence="1">
    <location>
        <begin position="435"/>
        <end position="447"/>
    </location>
</feature>
<dbReference type="InterPro" id="IPR001680">
    <property type="entry name" value="WD40_rpt"/>
</dbReference>
<dbReference type="GO" id="GO:0004402">
    <property type="term" value="F:histone acetyltransferase activity"/>
    <property type="evidence" value="ECO:0007669"/>
    <property type="project" value="TreeGrafter"/>
</dbReference>
<feature type="compositionally biased region" description="Basic and acidic residues" evidence="1">
    <location>
        <begin position="68"/>
        <end position="79"/>
    </location>
</feature>
<protein>
    <submittedName>
        <fullName evidence="2">Uncharacterized protein</fullName>
    </submittedName>
</protein>
<dbReference type="InterPro" id="IPR036322">
    <property type="entry name" value="WD40_repeat_dom_sf"/>
</dbReference>
<feature type="region of interest" description="Disordered" evidence="1">
    <location>
        <begin position="435"/>
        <end position="495"/>
    </location>
</feature>
<feature type="compositionally biased region" description="Acidic residues" evidence="1">
    <location>
        <begin position="80"/>
        <end position="101"/>
    </location>
</feature>
<evidence type="ECO:0000313" key="3">
    <source>
        <dbReference type="Proteomes" id="UP000023152"/>
    </source>
</evidence>
<feature type="compositionally biased region" description="Polar residues" evidence="1">
    <location>
        <begin position="474"/>
        <end position="492"/>
    </location>
</feature>
<dbReference type="Gene3D" id="2.130.10.10">
    <property type="entry name" value="YVTN repeat-like/Quinoprotein amine dehydrogenase"/>
    <property type="match status" value="1"/>
</dbReference>
<keyword evidence="3" id="KW-1185">Reference proteome</keyword>
<dbReference type="Proteomes" id="UP000023152">
    <property type="component" value="Unassembled WGS sequence"/>
</dbReference>
<dbReference type="InterPro" id="IPR015943">
    <property type="entry name" value="WD40/YVTN_repeat-like_dom_sf"/>
</dbReference>
<feature type="compositionally biased region" description="Low complexity" evidence="1">
    <location>
        <begin position="373"/>
        <end position="388"/>
    </location>
</feature>
<organism evidence="2 3">
    <name type="scientific">Reticulomyxa filosa</name>
    <dbReference type="NCBI Taxonomy" id="46433"/>
    <lineage>
        <taxon>Eukaryota</taxon>
        <taxon>Sar</taxon>
        <taxon>Rhizaria</taxon>
        <taxon>Retaria</taxon>
        <taxon>Foraminifera</taxon>
        <taxon>Monothalamids</taxon>
        <taxon>Reticulomyxidae</taxon>
        <taxon>Reticulomyxa</taxon>
    </lineage>
</organism>
<reference evidence="2 3" key="1">
    <citation type="journal article" date="2013" name="Curr. Biol.">
        <title>The Genome of the Foraminiferan Reticulomyxa filosa.</title>
        <authorList>
            <person name="Glockner G."/>
            <person name="Hulsmann N."/>
            <person name="Schleicher M."/>
            <person name="Noegel A.A."/>
            <person name="Eichinger L."/>
            <person name="Gallinger C."/>
            <person name="Pawlowski J."/>
            <person name="Sierra R."/>
            <person name="Euteneuer U."/>
            <person name="Pillet L."/>
            <person name="Moustafa A."/>
            <person name="Platzer M."/>
            <person name="Groth M."/>
            <person name="Szafranski K."/>
            <person name="Schliwa M."/>
        </authorList>
    </citation>
    <scope>NUCLEOTIDE SEQUENCE [LARGE SCALE GENOMIC DNA]</scope>
</reference>
<dbReference type="PANTHER" id="PTHR20916">
    <property type="entry name" value="CYSTEINE AND GLYCINE-RICH PROTEIN 2 BINDING PROTEIN"/>
    <property type="match status" value="1"/>
</dbReference>
<feature type="compositionally biased region" description="Pro residues" evidence="1">
    <location>
        <begin position="353"/>
        <end position="372"/>
    </location>
</feature>
<feature type="region of interest" description="Disordered" evidence="1">
    <location>
        <begin position="526"/>
        <end position="573"/>
    </location>
</feature>
<name>X6NUI3_RETFI</name>
<feature type="region of interest" description="Disordered" evidence="1">
    <location>
        <begin position="56"/>
        <end position="113"/>
    </location>
</feature>
<feature type="region of interest" description="Disordered" evidence="1">
    <location>
        <begin position="587"/>
        <end position="612"/>
    </location>
</feature>
<evidence type="ECO:0000313" key="2">
    <source>
        <dbReference type="EMBL" id="ETO28907.1"/>
    </source>
</evidence>
<feature type="compositionally biased region" description="Polar residues" evidence="1">
    <location>
        <begin position="595"/>
        <end position="612"/>
    </location>
</feature>
<feature type="region of interest" description="Disordered" evidence="1">
    <location>
        <begin position="788"/>
        <end position="812"/>
    </location>
</feature>
<feature type="compositionally biased region" description="Low complexity" evidence="1">
    <location>
        <begin position="796"/>
        <end position="812"/>
    </location>
</feature>
<gene>
    <name evidence="2" type="ORF">RFI_08216</name>
</gene>
<dbReference type="SUPFAM" id="SSF50978">
    <property type="entry name" value="WD40 repeat-like"/>
    <property type="match status" value="1"/>
</dbReference>
<accession>X6NUI3</accession>
<dbReference type="OrthoDB" id="342131at2759"/>
<feature type="region of interest" description="Disordered" evidence="1">
    <location>
        <begin position="664"/>
        <end position="714"/>
    </location>
</feature>
<feature type="compositionally biased region" description="Low complexity" evidence="1">
    <location>
        <begin position="672"/>
        <end position="682"/>
    </location>
</feature>
<dbReference type="AlphaFoldDB" id="X6NUI3"/>
<feature type="region of interest" description="Disordered" evidence="1">
    <location>
        <begin position="343"/>
        <end position="390"/>
    </location>
</feature>
<sequence length="1148" mass="130735">MPCCSCKPLDRIDNSWIEKQFEDSEFNIDIRDLVEWMEDNTDLIETVISAANSSLLSSDIDNGNGNDMKNENDDKKDNIDDGDNGNSNDDDDDDDDDDNDDGSNGGEKDRHWLNGNIATNDVMSRLGQQSFRFMIFDYWLKKWSGLMEKIGPSASHFIEMHRLRSQLANWEFHMSATIQDTFQQCLVYCLTTPSNRLHFTLQQIWNGVDLQDEQLAGFAENLCDSDDNNEAMAMAMTMTMTTNGIAEASSKNNQWYPPHEIFKRNECLIFQACVNPCSDDWIAVASSLGLREINVDHSLRFRQRSSDRKVLLDGEMNSFLHCLYRFEHVQNYIQMTVQSRDEHHPLPIVGPSRSPPTMPPPPPPALPLPSPPLSSVHPSASASASSLSRRVVTNRAKPLSAKASFHSPISPTAFRVVRQPSYLRSAQNDAVDRYHHHHHQNHHHHHDRDRDRDRVANHPFSSSSSSSPPLRSHAYSQEQQQPNQLRHPSLSNKKPKESALLPLHMSSEATGRPSFVDWNIIEEARQHTEKEEGEGNDNDRDDNDRDDNDNGNENEKKKEKEDSQDSQISHSSLKQEELLAILESVHDDKEDDSNDANASSTPQPESVDNIYSNLPQGFAPVRLHIPLWHLCAKVPSLGRQRRHLHTSYRFFSKVMSLLEDKDRYKDKDQRKSSNVNANASVNEIKSDGNNTTMASSSSEEKTETTRSTVVSTKKEQSLKHVRNYSSFLVLQSHPFLPLYVSSSNRGEIHLWHFMFEEPLATLTTYNPLFSSSTYSVRQALADDNDAALDEDATKGNDNANNNNNNNKNNNNDINDNNFMIALRFNDFGNKLAAMSRRGDMHLWHFDAPKSFYRRELQAFSTFHCHDKMGRGLAFVKGSSYITTAGDSSNNANVAVFDLLFTDPQRSLVRTYTCYEGTGATCVENCGDLGCIVTGGHTGVLHVFDPRASTSTFQWEYPNFRIWKLKYFEPTQELMVGTLEGTVSVWDMRYLPKHKIDSVNTSIANVVAKVPYPFTHALTNEWNLFSKKTFFNHPSGIGTSLGRYLVYWIGWYCKISQKAAECEIIKCSSFVCLVDSFLFSFWLICCSLHFYNEVYSCITFFHFLLSNWLLIDKLLFLLEPISMYFSRILTKKKRVALDNPFAEMAHTNV</sequence>
<comment type="caution">
    <text evidence="2">The sequence shown here is derived from an EMBL/GenBank/DDBJ whole genome shotgun (WGS) entry which is preliminary data.</text>
</comment>